<proteinExistence type="predicted"/>
<keyword evidence="2" id="KW-1185">Reference proteome</keyword>
<dbReference type="PROSITE" id="PS51318">
    <property type="entry name" value="TAT"/>
    <property type="match status" value="1"/>
</dbReference>
<dbReference type="RefSeq" id="WP_090595392.1">
    <property type="nucleotide sequence ID" value="NZ_LT629688.1"/>
</dbReference>
<evidence type="ECO:0000313" key="2">
    <source>
        <dbReference type="Proteomes" id="UP000198546"/>
    </source>
</evidence>
<gene>
    <name evidence="1" type="ORF">SAMN04489747_3578</name>
</gene>
<dbReference type="SUPFAM" id="SSF63829">
    <property type="entry name" value="Calcium-dependent phosphotriesterase"/>
    <property type="match status" value="1"/>
</dbReference>
<reference evidence="1 2" key="1">
    <citation type="submission" date="2016-10" db="EMBL/GenBank/DDBJ databases">
        <authorList>
            <person name="de Groot N.N."/>
        </authorList>
    </citation>
    <scope>NUCLEOTIDE SEQUENCE [LARGE SCALE GENOMIC DNA]</scope>
    <source>
        <strain evidence="1 2">MON 2.2</strain>
    </source>
</reference>
<dbReference type="PANTHER" id="PTHR35399:SF4">
    <property type="entry name" value="MEMBRANE PROTEIN"/>
    <property type="match status" value="1"/>
</dbReference>
<sequence length="473" mass="49744">MSSPLSRRGFIGGTAATGLGFVFAGSGSLEAFARPSTSTPSTATGYGPLLPDPEGVLALPAGFSYTLIARSGQTPTADGMHPSDPDGMGVFAAAGGGSVLVTNHENSGNEPFPVPAVAGITYDPGTIGGTSTIVVDAEGNRVEEYTSLAGTDNNCAGGITPWGTWLTCEETEGRAGTGRRTKNHGYVFEVDPTSREANVGASAVPLTFLGRFAHEAVAVDPETSVIYLTEDAGNPNGLYLRWLPPEGFVPGKGALRRLAESEGGATAGRLQAMRCFRGRTFIGDLSEALRVGTRFRVEWVDVPDRDATTVSVRKQFTEGQVTRSRKLEGQWWGDDGVFFVSSFARTSDGSTNSHDGQVWFYDPAKQDIVLKTQFGVNPAPDEEGDNFDGPDNITVSTHGGLILAEDGSGVSHLVGVTSRGRPYPLARNEFNNSEFCGPAFSADGRTLFVNIQSPGFTLAVTGPWESVDTSPAA</sequence>
<dbReference type="AlphaFoldDB" id="A0A1G7DEP7"/>
<dbReference type="InterPro" id="IPR008557">
    <property type="entry name" value="PhoX"/>
</dbReference>
<dbReference type="PANTHER" id="PTHR35399">
    <property type="entry name" value="SLR8030 PROTEIN"/>
    <property type="match status" value="1"/>
</dbReference>
<organism evidence="1 2">
    <name type="scientific">Auraticoccus monumenti</name>
    <dbReference type="NCBI Taxonomy" id="675864"/>
    <lineage>
        <taxon>Bacteria</taxon>
        <taxon>Bacillati</taxon>
        <taxon>Actinomycetota</taxon>
        <taxon>Actinomycetes</taxon>
        <taxon>Propionibacteriales</taxon>
        <taxon>Propionibacteriaceae</taxon>
        <taxon>Auraticoccus</taxon>
    </lineage>
</organism>
<dbReference type="InterPro" id="IPR006311">
    <property type="entry name" value="TAT_signal"/>
</dbReference>
<evidence type="ECO:0008006" key="3">
    <source>
        <dbReference type="Google" id="ProtNLM"/>
    </source>
</evidence>
<dbReference type="Proteomes" id="UP000198546">
    <property type="component" value="Chromosome i"/>
</dbReference>
<protein>
    <recommendedName>
        <fullName evidence="3">Tat (Twin-arginine translocation) pathway signal sequence</fullName>
    </recommendedName>
</protein>
<accession>A0A1G7DEP7</accession>
<evidence type="ECO:0000313" key="1">
    <source>
        <dbReference type="EMBL" id="SDE49997.1"/>
    </source>
</evidence>
<dbReference type="EMBL" id="LT629688">
    <property type="protein sequence ID" value="SDE49997.1"/>
    <property type="molecule type" value="Genomic_DNA"/>
</dbReference>
<dbReference type="STRING" id="675864.SAMN04489747_3578"/>
<dbReference type="OrthoDB" id="5169219at2"/>
<dbReference type="Pfam" id="PF05787">
    <property type="entry name" value="PhoX"/>
    <property type="match status" value="1"/>
</dbReference>
<name>A0A1G7DEP7_9ACTN</name>